<protein>
    <submittedName>
        <fullName evidence="1">Uncharacterized protein</fullName>
    </submittedName>
</protein>
<comment type="caution">
    <text evidence="1">The sequence shown here is derived from an EMBL/GenBank/DDBJ whole genome shotgun (WGS) entry which is preliminary data.</text>
</comment>
<reference evidence="1" key="2">
    <citation type="submission" date="2021-04" db="EMBL/GenBank/DDBJ databases">
        <authorList>
            <person name="Gilroy R."/>
        </authorList>
    </citation>
    <scope>NUCLEOTIDE SEQUENCE</scope>
    <source>
        <strain evidence="1">ChiBcec1-1093</strain>
    </source>
</reference>
<evidence type="ECO:0000313" key="1">
    <source>
        <dbReference type="EMBL" id="HIZ80351.1"/>
    </source>
</evidence>
<proteinExistence type="predicted"/>
<gene>
    <name evidence="1" type="ORF">IAA17_11250</name>
</gene>
<sequence>MILLERTSVMNLENAMRGARNPMNSWGRIDSFYDENGNYVLGPNDLDLAKRLRKAGSDHRKFIRQIFVSVDITAPIYWWKEYDTYKVATVANSTSTMHKIHSKPFSMEDFSCDHMTPETRAFMETVVEKLEEIRLRYLETKSKEDWYDMIQLLPSSYNQMRTCTLNYETLVNIYYARKNHKLQEWHTFCDWIASLPYGRELIIAEEEE</sequence>
<dbReference type="AlphaFoldDB" id="A0A9D2GKQ6"/>
<evidence type="ECO:0000313" key="2">
    <source>
        <dbReference type="Proteomes" id="UP000824101"/>
    </source>
</evidence>
<dbReference type="EMBL" id="DXBC01000178">
    <property type="protein sequence ID" value="HIZ80351.1"/>
    <property type="molecule type" value="Genomic_DNA"/>
</dbReference>
<dbReference type="Proteomes" id="UP000824101">
    <property type="component" value="Unassembled WGS sequence"/>
</dbReference>
<reference evidence="1" key="1">
    <citation type="journal article" date="2021" name="PeerJ">
        <title>Extensive microbial diversity within the chicken gut microbiome revealed by metagenomics and culture.</title>
        <authorList>
            <person name="Gilroy R."/>
            <person name="Ravi A."/>
            <person name="Getino M."/>
            <person name="Pursley I."/>
            <person name="Horton D.L."/>
            <person name="Alikhan N.F."/>
            <person name="Baker D."/>
            <person name="Gharbi K."/>
            <person name="Hall N."/>
            <person name="Watson M."/>
            <person name="Adriaenssens E.M."/>
            <person name="Foster-Nyarko E."/>
            <person name="Jarju S."/>
            <person name="Secka A."/>
            <person name="Antonio M."/>
            <person name="Oren A."/>
            <person name="Chaudhuri R.R."/>
            <person name="La Ragione R."/>
            <person name="Hildebrand F."/>
            <person name="Pallen M.J."/>
        </authorList>
    </citation>
    <scope>NUCLEOTIDE SEQUENCE</scope>
    <source>
        <strain evidence="1">ChiBcec1-1093</strain>
    </source>
</reference>
<organism evidence="1 2">
    <name type="scientific">Candidatus Lachnoclostridium stercorigallinarum</name>
    <dbReference type="NCBI Taxonomy" id="2838634"/>
    <lineage>
        <taxon>Bacteria</taxon>
        <taxon>Bacillati</taxon>
        <taxon>Bacillota</taxon>
        <taxon>Clostridia</taxon>
        <taxon>Lachnospirales</taxon>
        <taxon>Lachnospiraceae</taxon>
    </lineage>
</organism>
<name>A0A9D2GKQ6_9FIRM</name>
<accession>A0A9D2GKQ6</accession>